<dbReference type="PANTHER" id="PTHR14969:SF13">
    <property type="entry name" value="AT30094P"/>
    <property type="match status" value="1"/>
</dbReference>
<dbReference type="OrthoDB" id="9789113at2"/>
<dbReference type="Proteomes" id="UP000238157">
    <property type="component" value="Unassembled WGS sequence"/>
</dbReference>
<dbReference type="RefSeq" id="WP_106134221.1">
    <property type="nucleotide sequence ID" value="NZ_PVTR01000007.1"/>
</dbReference>
<keyword evidence="1" id="KW-1133">Transmembrane helix</keyword>
<dbReference type="AlphaFoldDB" id="A0A2T0WKH6"/>
<proteinExistence type="predicted"/>
<dbReference type="CDD" id="cd03395">
    <property type="entry name" value="PAP2_like_4"/>
    <property type="match status" value="1"/>
</dbReference>
<organism evidence="3 4">
    <name type="scientific">Mongoliibacter ruber</name>
    <dbReference type="NCBI Taxonomy" id="1750599"/>
    <lineage>
        <taxon>Bacteria</taxon>
        <taxon>Pseudomonadati</taxon>
        <taxon>Bacteroidota</taxon>
        <taxon>Cytophagia</taxon>
        <taxon>Cytophagales</taxon>
        <taxon>Cyclobacteriaceae</taxon>
        <taxon>Mongoliibacter</taxon>
    </lineage>
</organism>
<dbReference type="Gene3D" id="1.20.144.10">
    <property type="entry name" value="Phosphatidic acid phosphatase type 2/haloperoxidase"/>
    <property type="match status" value="1"/>
</dbReference>
<dbReference type="SUPFAM" id="SSF48317">
    <property type="entry name" value="Acid phosphatase/Vanadium-dependent haloperoxidase"/>
    <property type="match status" value="1"/>
</dbReference>
<dbReference type="EMBL" id="PVTR01000007">
    <property type="protein sequence ID" value="PRY87211.1"/>
    <property type="molecule type" value="Genomic_DNA"/>
</dbReference>
<feature type="transmembrane region" description="Helical" evidence="1">
    <location>
        <begin position="135"/>
        <end position="154"/>
    </location>
</feature>
<keyword evidence="4" id="KW-1185">Reference proteome</keyword>
<dbReference type="SMART" id="SM00014">
    <property type="entry name" value="acidPPc"/>
    <property type="match status" value="1"/>
</dbReference>
<keyword evidence="1" id="KW-0472">Membrane</keyword>
<dbReference type="Pfam" id="PF01569">
    <property type="entry name" value="PAP2"/>
    <property type="match status" value="1"/>
</dbReference>
<evidence type="ECO:0000313" key="4">
    <source>
        <dbReference type="Proteomes" id="UP000238157"/>
    </source>
</evidence>
<protein>
    <submittedName>
        <fullName evidence="3">Undecaprenyl-diphosphatase</fullName>
    </submittedName>
</protein>
<feature type="transmembrane region" description="Helical" evidence="1">
    <location>
        <begin position="56"/>
        <end position="74"/>
    </location>
</feature>
<keyword evidence="1" id="KW-0812">Transmembrane</keyword>
<reference evidence="3 4" key="1">
    <citation type="submission" date="2018-03" db="EMBL/GenBank/DDBJ databases">
        <title>Genomic Encyclopedia of Archaeal and Bacterial Type Strains, Phase II (KMG-II): from individual species to whole genera.</title>
        <authorList>
            <person name="Goeker M."/>
        </authorList>
    </citation>
    <scope>NUCLEOTIDE SEQUENCE [LARGE SCALE GENOMIC DNA]</scope>
    <source>
        <strain evidence="3 4">DSM 27929</strain>
    </source>
</reference>
<evidence type="ECO:0000256" key="1">
    <source>
        <dbReference type="SAM" id="Phobius"/>
    </source>
</evidence>
<accession>A0A2T0WKH6</accession>
<comment type="caution">
    <text evidence="3">The sequence shown here is derived from an EMBL/GenBank/DDBJ whole genome shotgun (WGS) entry which is preliminary data.</text>
</comment>
<evidence type="ECO:0000313" key="3">
    <source>
        <dbReference type="EMBL" id="PRY87211.1"/>
    </source>
</evidence>
<dbReference type="InterPro" id="IPR036938">
    <property type="entry name" value="PAP2/HPO_sf"/>
</dbReference>
<gene>
    <name evidence="3" type="ORF">CLW00_107281</name>
</gene>
<sequence>MLETLIEWDHAAFLFLNSFHSEFLDPIMYFLTQTKPWIPLYLFLTYLIWKAYGKSSWWVFVAIGLTILFADQFTSTFMKPFFARLRPCYDPDFIDIIHHYGNCSSRYGFASSHAANSFAIATLMYLVLEVKYPQIKWLFPWAVLFSYTRIYLGVHFTGDVVVGALVGIISAFLAYYIALFIFKKLSPQIKENQ</sequence>
<name>A0A2T0WKH6_9BACT</name>
<dbReference type="InterPro" id="IPR000326">
    <property type="entry name" value="PAP2/HPO"/>
</dbReference>
<feature type="transmembrane region" description="Helical" evidence="1">
    <location>
        <begin position="107"/>
        <end position="128"/>
    </location>
</feature>
<dbReference type="PANTHER" id="PTHR14969">
    <property type="entry name" value="SPHINGOSINE-1-PHOSPHATE PHOSPHOHYDROLASE"/>
    <property type="match status" value="1"/>
</dbReference>
<feature type="domain" description="Phosphatidic acid phosphatase type 2/haloperoxidase" evidence="2">
    <location>
        <begin position="62"/>
        <end position="175"/>
    </location>
</feature>
<feature type="transmembrane region" description="Helical" evidence="1">
    <location>
        <begin position="27"/>
        <end position="49"/>
    </location>
</feature>
<feature type="transmembrane region" description="Helical" evidence="1">
    <location>
        <begin position="160"/>
        <end position="182"/>
    </location>
</feature>
<evidence type="ECO:0000259" key="2">
    <source>
        <dbReference type="SMART" id="SM00014"/>
    </source>
</evidence>